<evidence type="ECO:0000256" key="9">
    <source>
        <dbReference type="SAM" id="Phobius"/>
    </source>
</evidence>
<evidence type="ECO:0000256" key="2">
    <source>
        <dbReference type="ARBA" id="ARBA00022692"/>
    </source>
</evidence>
<comment type="subcellular location">
    <subcellularLocation>
        <location evidence="1">Membrane</location>
        <topology evidence="1">Single-pass type I membrane protein</topology>
    </subcellularLocation>
</comment>
<sequence>MKKYSLPSPNGCKRTTDLIRVWTSHLPLRHEGFVRGSGLCTWLLHHWKRTPPGSDVLLLKDEQNPKCFTRTLQDFTCFFETAHNETYDFLYSLSRESTESCEMSVQRTEEGTFLHICSFPGSHVWLFVNIHLKVLERTTNTSLYSRTVSIEDHILLDRPFNVTLRPNDQVGQLQVSWRTKYLSSWKENQAYKIRYSSGLLGEMTKEVKVEDNILDSLVPGEEVEVQVAVKCSLHSDGGHWSSWSHPMRTVVSQSTDDISLICSTSDLLKFTCQWNGNRYGVGYEYKLFYKIGLSEPWGWTEWTKCLAIGNLNDRCSFPGNASSRVRVHLSSTSAQTSRNFYTQEFTLNNSVKTSPPDGLRGVLMKDKLCLEWEAPLPSLSPHLQYEVDYRVKGAEGWKMIKDFGTHACIEVPAGSRYSVKVRAKPTGSIYSGYWSDWSDVLTDDIPTDIGLWLMVCIPISMLVIAVVLICLCCAYRRKLKQYFWPPVPNLQKVLQGYLMEINRQKWDPPAIAKQCSEETTSSVVEIMSEDEVSELGKPTEESTELLTPEQVDSSPRTEGYPDYVTLNKENGVLCPQRNSYVYDQVKVKGDPEAGDELLQTCRCSCTEGSVCLPSCSCSDFLNHSYLPVAEPADTFSYKVTAVRAPGNLYTNFPYS</sequence>
<evidence type="ECO:0000313" key="11">
    <source>
        <dbReference type="Proteomes" id="UP000694891"/>
    </source>
</evidence>
<evidence type="ECO:0000256" key="5">
    <source>
        <dbReference type="ARBA" id="ARBA00023136"/>
    </source>
</evidence>
<organism evidence="11 12">
    <name type="scientific">Stegastes partitus</name>
    <name type="common">bicolor damselfish</name>
    <dbReference type="NCBI Taxonomy" id="144197"/>
    <lineage>
        <taxon>Eukaryota</taxon>
        <taxon>Metazoa</taxon>
        <taxon>Chordata</taxon>
        <taxon>Craniata</taxon>
        <taxon>Vertebrata</taxon>
        <taxon>Euteleostomi</taxon>
        <taxon>Actinopterygii</taxon>
        <taxon>Neopterygii</taxon>
        <taxon>Teleostei</taxon>
        <taxon>Neoteleostei</taxon>
        <taxon>Acanthomorphata</taxon>
        <taxon>Ovalentaria</taxon>
        <taxon>Pomacentridae</taxon>
        <taxon>Stegastes</taxon>
    </lineage>
</organism>
<accession>A0A9Y4TXR2</accession>
<dbReference type="GO" id="GO:0004896">
    <property type="term" value="F:cytokine receptor activity"/>
    <property type="evidence" value="ECO:0007669"/>
    <property type="project" value="TreeGrafter"/>
</dbReference>
<evidence type="ECO:0000256" key="3">
    <source>
        <dbReference type="ARBA" id="ARBA00022729"/>
    </source>
</evidence>
<evidence type="ECO:0000259" key="10">
    <source>
        <dbReference type="PROSITE" id="PS50853"/>
    </source>
</evidence>
<keyword evidence="5 9" id="KW-0472">Membrane</keyword>
<evidence type="ECO:0000256" key="6">
    <source>
        <dbReference type="ARBA" id="ARBA00023170"/>
    </source>
</evidence>
<dbReference type="InterPro" id="IPR036116">
    <property type="entry name" value="FN3_sf"/>
</dbReference>
<dbReference type="Pfam" id="PF09067">
    <property type="entry name" value="EpoR_lig-bind"/>
    <property type="match status" value="1"/>
</dbReference>
<keyword evidence="2 9" id="KW-0812">Transmembrane</keyword>
<dbReference type="PANTHER" id="PTHR23037:SF34">
    <property type="entry name" value="THROMBOPOIETIN RECEPTOR ISOFORM X1"/>
    <property type="match status" value="1"/>
</dbReference>
<dbReference type="InterPro" id="IPR015152">
    <property type="entry name" value="Growth/epo_recpt_lig-bind"/>
</dbReference>
<feature type="region of interest" description="Disordered" evidence="8">
    <location>
        <begin position="528"/>
        <end position="557"/>
    </location>
</feature>
<dbReference type="InterPro" id="IPR003961">
    <property type="entry name" value="FN3_dom"/>
</dbReference>
<keyword evidence="4 9" id="KW-1133">Transmembrane helix</keyword>
<evidence type="ECO:0000313" key="12">
    <source>
        <dbReference type="RefSeq" id="XP_008297759.1"/>
    </source>
</evidence>
<dbReference type="GeneID" id="103370466"/>
<keyword evidence="6 12" id="KW-0675">Receptor</keyword>
<dbReference type="AlphaFoldDB" id="A0A9Y4TXR2"/>
<dbReference type="Proteomes" id="UP000694891">
    <property type="component" value="Unplaced"/>
</dbReference>
<dbReference type="PANTHER" id="PTHR23037">
    <property type="entry name" value="CYTOKINE RECEPTOR"/>
    <property type="match status" value="1"/>
</dbReference>
<dbReference type="InterPro" id="IPR013783">
    <property type="entry name" value="Ig-like_fold"/>
</dbReference>
<dbReference type="GO" id="GO:0009897">
    <property type="term" value="C:external side of plasma membrane"/>
    <property type="evidence" value="ECO:0007669"/>
    <property type="project" value="TreeGrafter"/>
</dbReference>
<keyword evidence="7" id="KW-0325">Glycoprotein</keyword>
<feature type="domain" description="Fibronectin type-III" evidence="10">
    <location>
        <begin position="158"/>
        <end position="252"/>
    </location>
</feature>
<gene>
    <name evidence="12" type="primary">mpl</name>
</gene>
<evidence type="ECO:0000256" key="7">
    <source>
        <dbReference type="ARBA" id="ARBA00023180"/>
    </source>
</evidence>
<evidence type="ECO:0000256" key="4">
    <source>
        <dbReference type="ARBA" id="ARBA00022989"/>
    </source>
</evidence>
<dbReference type="PROSITE" id="PS50853">
    <property type="entry name" value="FN3"/>
    <property type="match status" value="2"/>
</dbReference>
<reference evidence="12" key="1">
    <citation type="submission" date="2025-08" db="UniProtKB">
        <authorList>
            <consortium name="RefSeq"/>
        </authorList>
    </citation>
    <scope>IDENTIFICATION</scope>
</reference>
<proteinExistence type="predicted"/>
<keyword evidence="11" id="KW-1185">Reference proteome</keyword>
<keyword evidence="3" id="KW-0732">Signal</keyword>
<dbReference type="CDD" id="cd00063">
    <property type="entry name" value="FN3"/>
    <property type="match status" value="1"/>
</dbReference>
<protein>
    <submittedName>
        <fullName evidence="12">Thrombopoietin receptor isoform X1</fullName>
    </submittedName>
</protein>
<feature type="domain" description="Fibronectin type-III" evidence="10">
    <location>
        <begin position="352"/>
        <end position="445"/>
    </location>
</feature>
<feature type="transmembrane region" description="Helical" evidence="9">
    <location>
        <begin position="449"/>
        <end position="475"/>
    </location>
</feature>
<name>A0A9Y4TXR2_9TELE</name>
<evidence type="ECO:0000256" key="8">
    <source>
        <dbReference type="SAM" id="MobiDB-lite"/>
    </source>
</evidence>
<dbReference type="Gene3D" id="2.60.40.10">
    <property type="entry name" value="Immunoglobulins"/>
    <property type="match status" value="4"/>
</dbReference>
<evidence type="ECO:0000256" key="1">
    <source>
        <dbReference type="ARBA" id="ARBA00004479"/>
    </source>
</evidence>
<dbReference type="RefSeq" id="XP_008297759.1">
    <property type="nucleotide sequence ID" value="XM_008299537.1"/>
</dbReference>
<dbReference type="SUPFAM" id="SSF49265">
    <property type="entry name" value="Fibronectin type III"/>
    <property type="match status" value="4"/>
</dbReference>
<dbReference type="CTD" id="4352"/>